<dbReference type="Proteomes" id="UP000243876">
    <property type="component" value="Unassembled WGS sequence"/>
</dbReference>
<dbReference type="OrthoDB" id="10249562at2759"/>
<feature type="compositionally biased region" description="Low complexity" evidence="8">
    <location>
        <begin position="185"/>
        <end position="194"/>
    </location>
</feature>
<dbReference type="EMBL" id="CENE01000012">
    <property type="protein sequence ID" value="CEQ41223.1"/>
    <property type="molecule type" value="Genomic_DNA"/>
</dbReference>
<evidence type="ECO:0000256" key="1">
    <source>
        <dbReference type="ARBA" id="ARBA00008078"/>
    </source>
</evidence>
<organism evidence="10 11">
    <name type="scientific">Sporidiobolus salmonicolor</name>
    <name type="common">Yeast-like fungus</name>
    <name type="synonym">Sporobolomyces salmonicolor</name>
    <dbReference type="NCBI Taxonomy" id="5005"/>
    <lineage>
        <taxon>Eukaryota</taxon>
        <taxon>Fungi</taxon>
        <taxon>Dikarya</taxon>
        <taxon>Basidiomycota</taxon>
        <taxon>Pucciniomycotina</taxon>
        <taxon>Microbotryomycetes</taxon>
        <taxon>Sporidiobolales</taxon>
        <taxon>Sporidiobolaceae</taxon>
        <taxon>Sporobolomyces</taxon>
    </lineage>
</organism>
<evidence type="ECO:0000256" key="6">
    <source>
        <dbReference type="ARBA" id="ARBA00034031"/>
    </source>
</evidence>
<dbReference type="Gene3D" id="3.40.1350.10">
    <property type="match status" value="1"/>
</dbReference>
<dbReference type="PANTHER" id="PTHR21227">
    <property type="entry name" value="TRNA-SPLICING ENDONUCLEASE SUBUNIT SEN2"/>
    <property type="match status" value="1"/>
</dbReference>
<dbReference type="InterPro" id="IPR006677">
    <property type="entry name" value="tRNA_intron_Endonuc_cat-like"/>
</dbReference>
<dbReference type="EC" id="4.6.1.16" evidence="2"/>
<evidence type="ECO:0000313" key="10">
    <source>
        <dbReference type="EMBL" id="CEQ41223.1"/>
    </source>
</evidence>
<reference evidence="11" key="1">
    <citation type="submission" date="2015-02" db="EMBL/GenBank/DDBJ databases">
        <authorList>
            <person name="Gon?alves P."/>
        </authorList>
    </citation>
    <scope>NUCLEOTIDE SEQUENCE [LARGE SCALE GENOMIC DNA]</scope>
</reference>
<feature type="compositionally biased region" description="Acidic residues" evidence="8">
    <location>
        <begin position="210"/>
        <end position="229"/>
    </location>
</feature>
<dbReference type="GO" id="GO:0000213">
    <property type="term" value="F:tRNA-intron lyase activity"/>
    <property type="evidence" value="ECO:0007669"/>
    <property type="project" value="UniProtKB-EC"/>
</dbReference>
<feature type="active site" evidence="7">
    <location>
        <position position="353"/>
    </location>
</feature>
<feature type="non-terminal residue" evidence="10">
    <location>
        <position position="1"/>
    </location>
</feature>
<dbReference type="SUPFAM" id="SSF53032">
    <property type="entry name" value="tRNA-intron endonuclease catalytic domain-like"/>
    <property type="match status" value="1"/>
</dbReference>
<dbReference type="InterPro" id="IPR016589">
    <property type="entry name" value="tRNA_splic_SEN2"/>
</dbReference>
<gene>
    <name evidence="10" type="primary">SPOSA6832_02924</name>
</gene>
<dbReference type="GO" id="GO:0005737">
    <property type="term" value="C:cytoplasm"/>
    <property type="evidence" value="ECO:0007669"/>
    <property type="project" value="TreeGrafter"/>
</dbReference>
<keyword evidence="3" id="KW-0819">tRNA processing</keyword>
<keyword evidence="11" id="KW-1185">Reference proteome</keyword>
<dbReference type="PANTHER" id="PTHR21227:SF0">
    <property type="entry name" value="TRNA-SPLICING ENDONUCLEASE SUBUNIT SEN2"/>
    <property type="match status" value="1"/>
</dbReference>
<feature type="region of interest" description="Disordered" evidence="8">
    <location>
        <begin position="1"/>
        <end position="30"/>
    </location>
</feature>
<comment type="similarity">
    <text evidence="1">Belongs to the tRNA-intron endonuclease family.</text>
</comment>
<dbReference type="GO" id="GO:0000214">
    <property type="term" value="C:tRNA-intron endonuclease complex"/>
    <property type="evidence" value="ECO:0007669"/>
    <property type="project" value="InterPro"/>
</dbReference>
<feature type="domain" description="tRNA intron endonuclease catalytic" evidence="9">
    <location>
        <begin position="314"/>
        <end position="363"/>
    </location>
</feature>
<feature type="region of interest" description="Disordered" evidence="8">
    <location>
        <begin position="172"/>
        <end position="232"/>
    </location>
</feature>
<evidence type="ECO:0000313" key="11">
    <source>
        <dbReference type="Proteomes" id="UP000243876"/>
    </source>
</evidence>
<evidence type="ECO:0000256" key="4">
    <source>
        <dbReference type="ARBA" id="ARBA00023239"/>
    </source>
</evidence>
<sequence length="497" mass="54944">MAAAPPPASASPAHPRINATRPENLGGSAKRSSKQALLQLYSQLLPLKPAAPPSIVNSFLSTVPYLSLSTPQIDAIWDQLTQTVWVKDEHHMQRLWRQGFFGKGFLSRSEPSWKRRVENRRAQVDGREQRLTSEEITALRRLERKGTKLAKKLERDAEKLLAASSAASAIASSAPSPALGPSPGPSSAGVPLPLETGEIGSRLDKVAEEREADAEDGEREEEQEKEEPPEPWQLDAEHTQLQPEEAFFLLFALGCLSLTISDPFSEPPSPSSPAPRLSILSAFQLFLTSAAPLPPSLTLDLASDPRLSRLDSPFLLSYAAYHHYRSMGWVARSGVKFCVDWVLYGQGGPVGGHAEFAVVIVPTYVDPSDALSNPFRSTSTLAVDRDRELGEHLLGEGERKNSWRWFHTVNRVCSGVKKVRTYRALVLISSVFVVQQELISRRSLHTQTLVLLHVVIPPLSTTPQDPNWVARHPAQAIAKLQMREVIVRRFLAGRMRD</sequence>
<dbReference type="InterPro" id="IPR036167">
    <property type="entry name" value="tRNA_intron_Endo_cat-like_sf"/>
</dbReference>
<dbReference type="AlphaFoldDB" id="A0A0D6ENC2"/>
<dbReference type="GO" id="GO:0000379">
    <property type="term" value="P:tRNA-type intron splice site recognition and cleavage"/>
    <property type="evidence" value="ECO:0007669"/>
    <property type="project" value="TreeGrafter"/>
</dbReference>
<evidence type="ECO:0000256" key="5">
    <source>
        <dbReference type="ARBA" id="ARBA00032432"/>
    </source>
</evidence>
<evidence type="ECO:0000256" key="8">
    <source>
        <dbReference type="SAM" id="MobiDB-lite"/>
    </source>
</evidence>
<keyword evidence="4" id="KW-0456">Lyase</keyword>
<feature type="active site" evidence="7">
    <location>
        <position position="344"/>
    </location>
</feature>
<comment type="catalytic activity">
    <reaction evidence="6">
        <text>pretRNA = a 3'-half-tRNA molecule with a 5'-OH end + a 5'-half-tRNA molecule with a 2',3'-cyclic phosphate end + an intron with a 2',3'-cyclic phosphate and a 5'-hydroxyl terminus.</text>
        <dbReference type="EC" id="4.6.1.16"/>
    </reaction>
</comment>
<dbReference type="GO" id="GO:0003676">
    <property type="term" value="F:nucleic acid binding"/>
    <property type="evidence" value="ECO:0007669"/>
    <property type="project" value="InterPro"/>
</dbReference>
<evidence type="ECO:0000256" key="7">
    <source>
        <dbReference type="PIRSR" id="PIRSR011789-1"/>
    </source>
</evidence>
<dbReference type="Pfam" id="PF01974">
    <property type="entry name" value="tRNA_int_endo"/>
    <property type="match status" value="1"/>
</dbReference>
<evidence type="ECO:0000256" key="3">
    <source>
        <dbReference type="ARBA" id="ARBA00022694"/>
    </source>
</evidence>
<evidence type="ECO:0000256" key="2">
    <source>
        <dbReference type="ARBA" id="ARBA00012573"/>
    </source>
</evidence>
<dbReference type="PIRSF" id="PIRSF011789">
    <property type="entry name" value="tRNA_splic_SEN2"/>
    <property type="match status" value="1"/>
</dbReference>
<accession>A0A0D6ENC2</accession>
<evidence type="ECO:0000259" key="9">
    <source>
        <dbReference type="Pfam" id="PF01974"/>
    </source>
</evidence>
<feature type="active site" evidence="7">
    <location>
        <position position="418"/>
    </location>
</feature>
<name>A0A0D6ENC2_SPOSA</name>
<dbReference type="InterPro" id="IPR006676">
    <property type="entry name" value="tRNA_splic"/>
</dbReference>
<proteinExistence type="inferred from homology"/>
<dbReference type="InterPro" id="IPR011856">
    <property type="entry name" value="tRNA_endonuc-like_dom_sf"/>
</dbReference>
<protein>
    <recommendedName>
        <fullName evidence="2">tRNA-intron lyase</fullName>
        <ecNumber evidence="2">4.6.1.16</ecNumber>
    </recommendedName>
    <alternativeName>
        <fullName evidence="5">tRNA-intron endonuclease Sen2</fullName>
    </alternativeName>
</protein>
<dbReference type="CDD" id="cd22363">
    <property type="entry name" value="tRNA-intron_lyase_C"/>
    <property type="match status" value="1"/>
</dbReference>